<gene>
    <name evidence="1" type="ORF">MLD38_006145</name>
</gene>
<organism evidence="1 2">
    <name type="scientific">Melastoma candidum</name>
    <dbReference type="NCBI Taxonomy" id="119954"/>
    <lineage>
        <taxon>Eukaryota</taxon>
        <taxon>Viridiplantae</taxon>
        <taxon>Streptophyta</taxon>
        <taxon>Embryophyta</taxon>
        <taxon>Tracheophyta</taxon>
        <taxon>Spermatophyta</taxon>
        <taxon>Magnoliopsida</taxon>
        <taxon>eudicotyledons</taxon>
        <taxon>Gunneridae</taxon>
        <taxon>Pentapetalae</taxon>
        <taxon>rosids</taxon>
        <taxon>malvids</taxon>
        <taxon>Myrtales</taxon>
        <taxon>Melastomataceae</taxon>
        <taxon>Melastomatoideae</taxon>
        <taxon>Melastomateae</taxon>
        <taxon>Melastoma</taxon>
    </lineage>
</organism>
<evidence type="ECO:0000313" key="2">
    <source>
        <dbReference type="Proteomes" id="UP001057402"/>
    </source>
</evidence>
<name>A0ACB9RN67_9MYRT</name>
<accession>A0ACB9RN67</accession>
<proteinExistence type="predicted"/>
<reference evidence="2" key="1">
    <citation type="journal article" date="2023" name="Front. Plant Sci.">
        <title>Chromosomal-level genome assembly of Melastoma candidum provides insights into trichome evolution.</title>
        <authorList>
            <person name="Zhong Y."/>
            <person name="Wu W."/>
            <person name="Sun C."/>
            <person name="Zou P."/>
            <person name="Liu Y."/>
            <person name="Dai S."/>
            <person name="Zhou R."/>
        </authorList>
    </citation>
    <scope>NUCLEOTIDE SEQUENCE [LARGE SCALE GENOMIC DNA]</scope>
</reference>
<comment type="caution">
    <text evidence="1">The sequence shown here is derived from an EMBL/GenBank/DDBJ whole genome shotgun (WGS) entry which is preliminary data.</text>
</comment>
<dbReference type="Proteomes" id="UP001057402">
    <property type="component" value="Chromosome 3"/>
</dbReference>
<keyword evidence="2" id="KW-1185">Reference proteome</keyword>
<dbReference type="EMBL" id="CM042882">
    <property type="protein sequence ID" value="KAI4379907.1"/>
    <property type="molecule type" value="Genomic_DNA"/>
</dbReference>
<sequence length="184" mass="20232">MKDSEVPEEHKATIHEDAKVEPATELSKTRVADTLDAGGGGFIPLKCINNVNALIGGEASVHVRQDTDENDMESKQVMSTSPSIVEINSRVHDPQACTSYDHHICSNIRTSELKGRPSFDYMERLQHDKLGCGGNMRRSAHCSEAGVFESLARSVIFSDDEIFPPVLIYDSVFQEIHPGGTSIF</sequence>
<evidence type="ECO:0000313" key="1">
    <source>
        <dbReference type="EMBL" id="KAI4379907.1"/>
    </source>
</evidence>
<protein>
    <submittedName>
        <fullName evidence="1">Uncharacterized protein</fullName>
    </submittedName>
</protein>